<keyword evidence="8" id="KW-0902">Two-component regulatory system</keyword>
<keyword evidence="7" id="KW-0067">ATP-binding</keyword>
<dbReference type="GO" id="GO:0005524">
    <property type="term" value="F:ATP binding"/>
    <property type="evidence" value="ECO:0007669"/>
    <property type="project" value="UniProtKB-KW"/>
</dbReference>
<dbReference type="GO" id="GO:0016020">
    <property type="term" value="C:membrane"/>
    <property type="evidence" value="ECO:0007669"/>
    <property type="project" value="InterPro"/>
</dbReference>
<keyword evidence="4" id="KW-0808">Transferase</keyword>
<keyword evidence="9" id="KW-1133">Transmembrane helix</keyword>
<feature type="domain" description="Signal transduction histidine kinase subgroup 3 dimerisation and phosphoacceptor" evidence="11">
    <location>
        <begin position="80"/>
        <end position="142"/>
    </location>
</feature>
<proteinExistence type="predicted"/>
<dbReference type="Gene3D" id="1.20.5.1930">
    <property type="match status" value="1"/>
</dbReference>
<accession>A0A4V1LGE6</accession>
<dbReference type="SUPFAM" id="SSF55874">
    <property type="entry name" value="ATPase domain of HSP90 chaperone/DNA topoisomerase II/histidine kinase"/>
    <property type="match status" value="1"/>
</dbReference>
<evidence type="ECO:0000313" key="12">
    <source>
        <dbReference type="EMBL" id="RXJ00671.1"/>
    </source>
</evidence>
<dbReference type="PANTHER" id="PTHR24421:SF10">
    <property type="entry name" value="NITRATE_NITRITE SENSOR PROTEIN NARQ"/>
    <property type="match status" value="1"/>
</dbReference>
<name>A0A4V1LGE6_9BACI</name>
<comment type="catalytic activity">
    <reaction evidence="1">
        <text>ATP + protein L-histidine = ADP + protein N-phospho-L-histidine.</text>
        <dbReference type="EC" id="2.7.13.3"/>
    </reaction>
</comment>
<dbReference type="EMBL" id="QOUX01000037">
    <property type="protein sequence ID" value="RXJ00671.1"/>
    <property type="molecule type" value="Genomic_DNA"/>
</dbReference>
<organism evidence="12 13">
    <name type="scientific">Anaerobacillus alkaliphilus</name>
    <dbReference type="NCBI Taxonomy" id="1548597"/>
    <lineage>
        <taxon>Bacteria</taxon>
        <taxon>Bacillati</taxon>
        <taxon>Bacillota</taxon>
        <taxon>Bacilli</taxon>
        <taxon>Bacillales</taxon>
        <taxon>Bacillaceae</taxon>
        <taxon>Anaerobacillus</taxon>
    </lineage>
</organism>
<dbReference type="Gene3D" id="3.30.565.10">
    <property type="entry name" value="Histidine kinase-like ATPase, C-terminal domain"/>
    <property type="match status" value="1"/>
</dbReference>
<dbReference type="InterPro" id="IPR003594">
    <property type="entry name" value="HATPase_dom"/>
</dbReference>
<dbReference type="Pfam" id="PF07730">
    <property type="entry name" value="HisKA_3"/>
    <property type="match status" value="1"/>
</dbReference>
<dbReference type="OrthoDB" id="773385at2"/>
<evidence type="ECO:0000256" key="3">
    <source>
        <dbReference type="ARBA" id="ARBA00022553"/>
    </source>
</evidence>
<feature type="transmembrane region" description="Helical" evidence="9">
    <location>
        <begin position="40"/>
        <end position="61"/>
    </location>
</feature>
<evidence type="ECO:0000259" key="11">
    <source>
        <dbReference type="Pfam" id="PF07730"/>
    </source>
</evidence>
<evidence type="ECO:0000259" key="10">
    <source>
        <dbReference type="Pfam" id="PF02518"/>
    </source>
</evidence>
<keyword evidence="9" id="KW-0472">Membrane</keyword>
<evidence type="ECO:0000256" key="2">
    <source>
        <dbReference type="ARBA" id="ARBA00012438"/>
    </source>
</evidence>
<evidence type="ECO:0000256" key="6">
    <source>
        <dbReference type="ARBA" id="ARBA00022777"/>
    </source>
</evidence>
<keyword evidence="6 12" id="KW-0418">Kinase</keyword>
<dbReference type="GO" id="GO:0000155">
    <property type="term" value="F:phosphorelay sensor kinase activity"/>
    <property type="evidence" value="ECO:0007669"/>
    <property type="project" value="InterPro"/>
</dbReference>
<evidence type="ECO:0000256" key="8">
    <source>
        <dbReference type="ARBA" id="ARBA00023012"/>
    </source>
</evidence>
<evidence type="ECO:0000256" key="9">
    <source>
        <dbReference type="SAM" id="Phobius"/>
    </source>
</evidence>
<comment type="caution">
    <text evidence="12">The sequence shown here is derived from an EMBL/GenBank/DDBJ whole genome shotgun (WGS) entry which is preliminary data.</text>
</comment>
<gene>
    <name evidence="12" type="ORF">DS745_11465</name>
</gene>
<evidence type="ECO:0000256" key="5">
    <source>
        <dbReference type="ARBA" id="ARBA00022741"/>
    </source>
</evidence>
<evidence type="ECO:0000256" key="7">
    <source>
        <dbReference type="ARBA" id="ARBA00022840"/>
    </source>
</evidence>
<dbReference type="InterPro" id="IPR011712">
    <property type="entry name" value="Sig_transdc_His_kin_sub3_dim/P"/>
</dbReference>
<dbReference type="RefSeq" id="WP_129078363.1">
    <property type="nucleotide sequence ID" value="NZ_QOUX01000037.1"/>
</dbReference>
<dbReference type="EC" id="2.7.13.3" evidence="2"/>
<dbReference type="GO" id="GO:0046983">
    <property type="term" value="F:protein dimerization activity"/>
    <property type="evidence" value="ECO:0007669"/>
    <property type="project" value="InterPro"/>
</dbReference>
<dbReference type="Pfam" id="PF02518">
    <property type="entry name" value="HATPase_c"/>
    <property type="match status" value="1"/>
</dbReference>
<dbReference type="Proteomes" id="UP000290649">
    <property type="component" value="Unassembled WGS sequence"/>
</dbReference>
<reference evidence="12 13" key="1">
    <citation type="journal article" date="2019" name="Int. J. Syst. Evol. Microbiol.">
        <title>Anaerobacillus alkaliphilus sp. nov., a novel alkaliphilic and moderately halophilic bacterium.</title>
        <authorList>
            <person name="Borsodi A.K."/>
            <person name="Aszalos J.M."/>
            <person name="Bihari P."/>
            <person name="Nagy I."/>
            <person name="Schumann P."/>
            <person name="Sproer C."/>
            <person name="Kovacs A.L."/>
            <person name="Boka K."/>
            <person name="Dobosy P."/>
            <person name="Ovari M."/>
            <person name="Szili-Kovacs T."/>
            <person name="Toth E."/>
        </authorList>
    </citation>
    <scope>NUCLEOTIDE SEQUENCE [LARGE SCALE GENOMIC DNA]</scope>
    <source>
        <strain evidence="12 13">B16-10</strain>
    </source>
</reference>
<keyword evidence="9" id="KW-0812">Transmembrane</keyword>
<feature type="domain" description="Histidine kinase/HSP90-like ATPase" evidence="10">
    <location>
        <begin position="187"/>
        <end position="269"/>
    </location>
</feature>
<evidence type="ECO:0000256" key="1">
    <source>
        <dbReference type="ARBA" id="ARBA00000085"/>
    </source>
</evidence>
<keyword evidence="3" id="KW-0597">Phosphoprotein</keyword>
<evidence type="ECO:0000313" key="13">
    <source>
        <dbReference type="Proteomes" id="UP000290649"/>
    </source>
</evidence>
<protein>
    <recommendedName>
        <fullName evidence="2">histidine kinase</fullName>
        <ecNumber evidence="2">2.7.13.3</ecNumber>
    </recommendedName>
</protein>
<keyword evidence="13" id="KW-1185">Reference proteome</keyword>
<dbReference type="InterPro" id="IPR036890">
    <property type="entry name" value="HATPase_C_sf"/>
</dbReference>
<evidence type="ECO:0000256" key="4">
    <source>
        <dbReference type="ARBA" id="ARBA00022679"/>
    </source>
</evidence>
<dbReference type="InterPro" id="IPR050482">
    <property type="entry name" value="Sensor_HK_TwoCompSys"/>
</dbReference>
<dbReference type="PANTHER" id="PTHR24421">
    <property type="entry name" value="NITRATE/NITRITE SENSOR PROTEIN NARX-RELATED"/>
    <property type="match status" value="1"/>
</dbReference>
<dbReference type="CDD" id="cd16917">
    <property type="entry name" value="HATPase_UhpB-NarQ-NarX-like"/>
    <property type="match status" value="1"/>
</dbReference>
<dbReference type="AlphaFoldDB" id="A0A4V1LGE6"/>
<feature type="transmembrane region" description="Helical" evidence="9">
    <location>
        <begin position="7"/>
        <end position="24"/>
    </location>
</feature>
<sequence length="274" mass="32606">MTYKQIKWLILLIPTITIGLWEYIRHEFLLPYISMELGNLLAPVIVFLVTMIFVLKLFTIFEQMKEDLEKEKSQKSILEEREKLSRELHDGIAQSLFLVSVKFNQLEQKEKQLNENDTYQKLKKTIQHIHEDVRQAIFNLRNAKNEEAFHWTNSLTSLIKNFKEDTRIPVDLDWKLHENKLSTKEKTELYACIKEALMNIRKHAKSKHVWIRSEDTLNGWTCFIEDDGIGFDPNMSDTGYGLQIMKDRAKAMKWNFVIERKEEKTQVMIRKVEK</sequence>
<keyword evidence="5" id="KW-0547">Nucleotide-binding</keyword>